<dbReference type="EMBL" id="PXYY01000010">
    <property type="protein sequence ID" value="PSJ81011.1"/>
    <property type="molecule type" value="Genomic_DNA"/>
</dbReference>
<evidence type="ECO:0000313" key="2">
    <source>
        <dbReference type="Proteomes" id="UP000241868"/>
    </source>
</evidence>
<reference evidence="1 2" key="1">
    <citation type="submission" date="2018-03" db="EMBL/GenBank/DDBJ databases">
        <title>Neisseria weixii sp. nov., isolated from the intestinal contents of Tibetan Plateau pika (Ochotona curzoniae) in Yushu, Qinghai Province, China.</title>
        <authorList>
            <person name="Gui Z."/>
        </authorList>
    </citation>
    <scope>NUCLEOTIDE SEQUENCE [LARGE SCALE GENOMIC DNA]</scope>
    <source>
        <strain evidence="1 2">ATCC 51483</strain>
    </source>
</reference>
<name>A0A2P7U242_9NEIS</name>
<comment type="caution">
    <text evidence="1">The sequence shown here is derived from an EMBL/GenBank/DDBJ whole genome shotgun (WGS) entry which is preliminary data.</text>
</comment>
<gene>
    <name evidence="1" type="ORF">C7N83_02995</name>
</gene>
<dbReference type="RefSeq" id="WP_106740533.1">
    <property type="nucleotide sequence ID" value="NZ_PXYY01000010.1"/>
</dbReference>
<keyword evidence="2" id="KW-1185">Reference proteome</keyword>
<evidence type="ECO:0000313" key="1">
    <source>
        <dbReference type="EMBL" id="PSJ81011.1"/>
    </source>
</evidence>
<dbReference type="AlphaFoldDB" id="A0A2P7U242"/>
<dbReference type="OrthoDB" id="8612894at2"/>
<protein>
    <submittedName>
        <fullName evidence="1">Uncharacterized protein</fullName>
    </submittedName>
</protein>
<accession>A0A2P7U242</accession>
<proteinExistence type="predicted"/>
<dbReference type="Proteomes" id="UP000241868">
    <property type="component" value="Unassembled WGS sequence"/>
</dbReference>
<organism evidence="1 2">
    <name type="scientific">Neisseria iguanae</name>
    <dbReference type="NCBI Taxonomy" id="90242"/>
    <lineage>
        <taxon>Bacteria</taxon>
        <taxon>Pseudomonadati</taxon>
        <taxon>Pseudomonadota</taxon>
        <taxon>Betaproteobacteria</taxon>
        <taxon>Neisseriales</taxon>
        <taxon>Neisseriaceae</taxon>
        <taxon>Neisseria</taxon>
    </lineage>
</organism>
<sequence>MKQFEINSGVKKRLNDYLAANQTDLKTVMDNPTTNGEVAAIIHEGLPMMVRKIYPLEKMKDFFWNKKDLMVEFVAMRLAAADKAKPAKKKR</sequence>